<evidence type="ECO:0000313" key="6">
    <source>
        <dbReference type="Proteomes" id="UP000076717"/>
    </source>
</evidence>
<dbReference type="Proteomes" id="UP000465031">
    <property type="component" value="Chromosome"/>
</dbReference>
<evidence type="ECO:0000256" key="1">
    <source>
        <dbReference type="ARBA" id="ARBA00022833"/>
    </source>
</evidence>
<comment type="catalytic activity">
    <reaction evidence="2">
        <text>mycothiol S-conjugate + H2O = an N-acetyl-L-cysteine-S-conjugate + 1D-myo-inositol 2-amino-2-deoxy-alpha-D-glucopyranoside</text>
        <dbReference type="Rhea" id="RHEA:36543"/>
        <dbReference type="ChEBI" id="CHEBI:15377"/>
        <dbReference type="ChEBI" id="CHEBI:58718"/>
        <dbReference type="ChEBI" id="CHEBI:58886"/>
        <dbReference type="ChEBI" id="CHEBI:59633"/>
        <dbReference type="EC" id="3.5.1.115"/>
    </reaction>
</comment>
<dbReference type="SUPFAM" id="SSF102588">
    <property type="entry name" value="LmbE-like"/>
    <property type="match status" value="1"/>
</dbReference>
<dbReference type="RefSeq" id="WP_068207226.1">
    <property type="nucleotide sequence ID" value="NZ_CP047186.1"/>
</dbReference>
<dbReference type="Pfam" id="PF02585">
    <property type="entry name" value="PIG-L"/>
    <property type="match status" value="1"/>
</dbReference>
<dbReference type="HAMAP" id="MF_01482">
    <property type="entry name" value="Mca"/>
    <property type="match status" value="1"/>
</dbReference>
<dbReference type="EMBL" id="CP047186">
    <property type="protein sequence ID" value="QHC55936.1"/>
    <property type="molecule type" value="Genomic_DNA"/>
</dbReference>
<keyword evidence="1 2" id="KW-0862">Zinc</keyword>
<organism evidence="4 6">
    <name type="scientific">Rathayibacter tanaceti</name>
    <dbReference type="NCBI Taxonomy" id="1671680"/>
    <lineage>
        <taxon>Bacteria</taxon>
        <taxon>Bacillati</taxon>
        <taxon>Actinomycetota</taxon>
        <taxon>Actinomycetes</taxon>
        <taxon>Micrococcales</taxon>
        <taxon>Microbacteriaceae</taxon>
        <taxon>Rathayibacter</taxon>
    </lineage>
</organism>
<dbReference type="PANTHER" id="PTHR12993:SF11">
    <property type="entry name" value="N-ACETYLGLUCOSAMINYL-PHOSPHATIDYLINOSITOL DE-N-ACETYLASE"/>
    <property type="match status" value="1"/>
</dbReference>
<dbReference type="GO" id="GO:0016811">
    <property type="term" value="F:hydrolase activity, acting on carbon-nitrogen (but not peptide) bonds, in linear amides"/>
    <property type="evidence" value="ECO:0007669"/>
    <property type="project" value="TreeGrafter"/>
</dbReference>
<dbReference type="EC" id="3.5.1.115" evidence="2"/>
<evidence type="ECO:0000256" key="3">
    <source>
        <dbReference type="SAM" id="MobiDB-lite"/>
    </source>
</evidence>
<comment type="similarity">
    <text evidence="2">Belongs to the MshB deacetylase family. Mca subfamily.</text>
</comment>
<dbReference type="Gene3D" id="3.40.50.10320">
    <property type="entry name" value="LmbE-like"/>
    <property type="match status" value="1"/>
</dbReference>
<feature type="binding site" evidence="2">
    <location>
        <position position="28"/>
    </location>
    <ligand>
        <name>Zn(2+)</name>
        <dbReference type="ChEBI" id="CHEBI:29105"/>
    </ligand>
</feature>
<comment type="cofactor">
    <cofactor evidence="2">
        <name>Zn(2+)</name>
        <dbReference type="ChEBI" id="CHEBI:29105"/>
    </cofactor>
    <text evidence="2">Binds 1 zinc ion per subunit.</text>
</comment>
<dbReference type="OrthoDB" id="158614at2"/>
<dbReference type="GO" id="GO:0008270">
    <property type="term" value="F:zinc ion binding"/>
    <property type="evidence" value="ECO:0007669"/>
    <property type="project" value="UniProtKB-UniRule"/>
</dbReference>
<proteinExistence type="inferred from homology"/>
<sequence>MSQTVEVSVDSEARETPRLLAVHAHPDDESSKGAATLAAYAERGAEVMVVSCTGGEAGSVLNEGLEARAHAERDIGGLRRHEMAAAREALGVEHTWLGFVDSGMPEDRAVDASSFAGLPLTTAAAPLVRLVRRFRPHVIIGYDENGGYPHPDHIRAHQVAVEAFRAAGLAGEYSGLGAPWSVSKLYYDRVFSGQKLRAIAEHLRMRDPEDPRLAVFEEMKRWNEDAPFLATTRIVISGFHDRRDAALLAHASQVAPDNAFFFLPHEAIDAAWPTDDFQLIESRVEAPTPETDLFAGLDLAELAPGPTAVVPPIAPDLEPTGRTPVAAEPEGSGVVVTDPDDAPAAHESGVRA</sequence>
<dbReference type="KEGG" id="rte:GSU10_10045"/>
<evidence type="ECO:0000313" key="5">
    <source>
        <dbReference type="EMBL" id="QHC55936.1"/>
    </source>
</evidence>
<dbReference type="GO" id="GO:0010126">
    <property type="term" value="P:mycothiol metabolic process"/>
    <property type="evidence" value="ECO:0007669"/>
    <property type="project" value="UniProtKB-UniRule"/>
</dbReference>
<name>A0A166IQC2_9MICO</name>
<evidence type="ECO:0000313" key="4">
    <source>
        <dbReference type="EMBL" id="KZX22753.1"/>
    </source>
</evidence>
<feature type="binding site" evidence="2">
    <location>
        <position position="25"/>
    </location>
    <ligand>
        <name>Zn(2+)</name>
        <dbReference type="ChEBI" id="CHEBI:29105"/>
    </ligand>
</feature>
<evidence type="ECO:0000256" key="2">
    <source>
        <dbReference type="HAMAP-Rule" id="MF_01482"/>
    </source>
</evidence>
<dbReference type="Proteomes" id="UP000076717">
    <property type="component" value="Unassembled WGS sequence"/>
</dbReference>
<keyword evidence="6" id="KW-1185">Reference proteome</keyword>
<protein>
    <recommendedName>
        <fullName evidence="2">Mycothiol S-conjugate amidase</fullName>
        <ecNumber evidence="2">3.5.1.115</ecNumber>
    </recommendedName>
</protein>
<dbReference type="InterPro" id="IPR017811">
    <property type="entry name" value="Mca"/>
</dbReference>
<reference evidence="7" key="2">
    <citation type="submission" date="2019-12" db="EMBL/GenBank/DDBJ databases">
        <title>Complete and draft genome sequences of new strains and members of some known species of the genus Rathayibacter isolated from plants.</title>
        <authorList>
            <person name="Tarlachkov S.V."/>
            <person name="Starodumova I.P."/>
            <person name="Dorofeeva L.V."/>
            <person name="Prisyazhnaya N.V."/>
            <person name="Leyn S."/>
            <person name="Zlamal J."/>
            <person name="Elan M."/>
            <person name="Osterman A.L."/>
            <person name="Nadler S."/>
            <person name="Subbotin S.A."/>
            <person name="Evtushenko L.I."/>
        </authorList>
    </citation>
    <scope>NUCLEOTIDE SEQUENCE [LARGE SCALE GENOMIC DNA]</scope>
    <source>
        <strain evidence="7">VKM Ac-2761</strain>
    </source>
</reference>
<comment type="function">
    <text evidence="2">A mycothiol (MSH, N-acetylcysteinyl-glucosaminyl-inositol) S-conjugate amidase, it recycles conjugated MSH to the N-acetyl cysteine conjugate (AcCys S-conjugate, a mercapturic acid) and the MSH precursor. Involved in MSH-dependent detoxification of a number of alkylating agents and antibiotics.</text>
</comment>
<keyword evidence="2" id="KW-0479">Metal-binding</keyword>
<evidence type="ECO:0000313" key="7">
    <source>
        <dbReference type="Proteomes" id="UP000465031"/>
    </source>
</evidence>
<dbReference type="InterPro" id="IPR024078">
    <property type="entry name" value="LmbE-like_dom_sf"/>
</dbReference>
<dbReference type="NCBIfam" id="TIGR03446">
    <property type="entry name" value="mycothiol_Mca"/>
    <property type="match status" value="1"/>
</dbReference>
<reference evidence="4 6" key="1">
    <citation type="submission" date="2015-08" db="EMBL/GenBank/DDBJ databases">
        <title>Draft Genome Sequence of Rathayibacter sp. Strain VKM Ac-2596 Isolated from Leaf Gall Induced by Plant-Parasitic Nematodes.</title>
        <authorList>
            <person name="Vasilenko O.V."/>
            <person name="Starodumova I.P."/>
            <person name="Tarlachkov S.V."/>
            <person name="Dorofeeva L.V."/>
            <person name="Evtushenko L.I."/>
        </authorList>
    </citation>
    <scope>NUCLEOTIDE SEQUENCE [LARGE SCALE GENOMIC DNA]</scope>
    <source>
        <strain evidence="4 6">VKM Ac-2596</strain>
    </source>
</reference>
<dbReference type="AlphaFoldDB" id="A0A166IQC2"/>
<keyword evidence="2 4" id="KW-0378">Hydrolase</keyword>
<feature type="region of interest" description="Disordered" evidence="3">
    <location>
        <begin position="312"/>
        <end position="352"/>
    </location>
</feature>
<dbReference type="EMBL" id="LIIN01000002">
    <property type="protein sequence ID" value="KZX22753.1"/>
    <property type="molecule type" value="Genomic_DNA"/>
</dbReference>
<dbReference type="PANTHER" id="PTHR12993">
    <property type="entry name" value="N-ACETYLGLUCOSAMINYL-PHOSPHATIDYLINOSITOL DE-N-ACETYLASE-RELATED"/>
    <property type="match status" value="1"/>
</dbReference>
<gene>
    <name evidence="2 4" type="primary">mca</name>
    <name evidence="4" type="ORF">ACH61_00107</name>
    <name evidence="5" type="ORF">GSU10_10045</name>
</gene>
<dbReference type="GO" id="GO:0010127">
    <property type="term" value="P:mycothiol-dependent detoxification"/>
    <property type="evidence" value="ECO:0007669"/>
    <property type="project" value="UniProtKB-UniRule"/>
</dbReference>
<comment type="subunit">
    <text evidence="2">Monomer.</text>
</comment>
<dbReference type="PATRIC" id="fig|1671680.3.peg.117"/>
<accession>A0A166IQC2</accession>
<reference evidence="5" key="3">
    <citation type="submission" date="2019-12" db="EMBL/GenBank/DDBJ databases">
        <title>Complete and Draft Genome Sequences of New Strains and Members of Some Known Species of the Genus Rathayibacter isolated from Plants.</title>
        <authorList>
            <person name="Tarlachkov S.V."/>
            <person name="Starodumova I.P."/>
            <person name="Dorofeeva L.V."/>
            <person name="Prisyazhnaya N.V."/>
            <person name="Leyn S.A."/>
            <person name="Zlamal J.E."/>
            <person name="Elane M.L."/>
            <person name="Osterman A.L."/>
            <person name="Nadler S.A."/>
            <person name="Subbotin S.A."/>
            <person name="Evtushenko L.I."/>
        </authorList>
    </citation>
    <scope>NUCLEOTIDE SEQUENCE</scope>
    <source>
        <strain evidence="5">VKM Ac-2761</strain>
    </source>
</reference>
<dbReference type="InterPro" id="IPR003737">
    <property type="entry name" value="GlcNAc_PI_deacetylase-related"/>
</dbReference>
<feature type="binding site" evidence="2">
    <location>
        <position position="153"/>
    </location>
    <ligand>
        <name>Zn(2+)</name>
        <dbReference type="ChEBI" id="CHEBI:29105"/>
    </ligand>
</feature>